<reference evidence="1" key="1">
    <citation type="submission" date="2013-11" db="EMBL/GenBank/DDBJ databases">
        <title>The Genome Sequence of Phytophthora parasitica IAC_01/95.</title>
        <authorList>
            <consortium name="The Broad Institute Genomics Platform"/>
            <person name="Russ C."/>
            <person name="Tyler B."/>
            <person name="Panabieres F."/>
            <person name="Shan W."/>
            <person name="Tripathy S."/>
            <person name="Grunwald N."/>
            <person name="Machado M."/>
            <person name="Johnson C.S."/>
            <person name="Arredondo F."/>
            <person name="Hong C."/>
            <person name="Coffey M."/>
            <person name="Young S.K."/>
            <person name="Zeng Q."/>
            <person name="Gargeya S."/>
            <person name="Fitzgerald M."/>
            <person name="Abouelleil A."/>
            <person name="Alvarado L."/>
            <person name="Chapman S.B."/>
            <person name="Gainer-Dewar J."/>
            <person name="Goldberg J."/>
            <person name="Griggs A."/>
            <person name="Gujja S."/>
            <person name="Hansen M."/>
            <person name="Howarth C."/>
            <person name="Imamovic A."/>
            <person name="Ireland A."/>
            <person name="Larimer J."/>
            <person name="McCowan C."/>
            <person name="Murphy C."/>
            <person name="Pearson M."/>
            <person name="Poon T.W."/>
            <person name="Priest M."/>
            <person name="Roberts A."/>
            <person name="Saif S."/>
            <person name="Shea T."/>
            <person name="Sykes S."/>
            <person name="Wortman J."/>
            <person name="Nusbaum C."/>
            <person name="Birren B."/>
        </authorList>
    </citation>
    <scope>NUCLEOTIDE SEQUENCE [LARGE SCALE GENOMIC DNA]</scope>
    <source>
        <strain evidence="1">IAC_01/95</strain>
    </source>
</reference>
<dbReference type="EMBL" id="KI690958">
    <property type="protein sequence ID" value="ETM54640.1"/>
    <property type="molecule type" value="Genomic_DNA"/>
</dbReference>
<sequence length="50" mass="5490">MPLRWHSAHLEGGRCDSNPFPCTSDPTGALLLWVSVTCSKRNGLHVGQWA</sequence>
<evidence type="ECO:0000313" key="1">
    <source>
        <dbReference type="EMBL" id="ETM54640.1"/>
    </source>
</evidence>
<proteinExistence type="predicted"/>
<organism evidence="1">
    <name type="scientific">Phytophthora nicotianae</name>
    <name type="common">Potato buckeye rot agent</name>
    <name type="synonym">Phytophthora parasitica</name>
    <dbReference type="NCBI Taxonomy" id="4792"/>
    <lineage>
        <taxon>Eukaryota</taxon>
        <taxon>Sar</taxon>
        <taxon>Stramenopiles</taxon>
        <taxon>Oomycota</taxon>
        <taxon>Peronosporomycetes</taxon>
        <taxon>Peronosporales</taxon>
        <taxon>Peronosporaceae</taxon>
        <taxon>Phytophthora</taxon>
    </lineage>
</organism>
<gene>
    <name evidence="1" type="ORF">L914_02064</name>
</gene>
<dbReference type="AlphaFoldDB" id="W2P1Q5"/>
<name>W2P1Q5_PHYNI</name>
<accession>W2P1Q5</accession>
<protein>
    <submittedName>
        <fullName evidence="1">Uncharacterized protein</fullName>
    </submittedName>
</protein>
<dbReference type="Proteomes" id="UP000054532">
    <property type="component" value="Unassembled WGS sequence"/>
</dbReference>